<organism evidence="2 3">
    <name type="scientific">Corallococcus praedator</name>
    <dbReference type="NCBI Taxonomy" id="2316724"/>
    <lineage>
        <taxon>Bacteria</taxon>
        <taxon>Pseudomonadati</taxon>
        <taxon>Myxococcota</taxon>
        <taxon>Myxococcia</taxon>
        <taxon>Myxococcales</taxon>
        <taxon>Cystobacterineae</taxon>
        <taxon>Myxococcaceae</taxon>
        <taxon>Corallococcus</taxon>
    </lineage>
</organism>
<keyword evidence="1" id="KW-0472">Membrane</keyword>
<sequence length="46" mass="4913">MTPVQSVLWTILGVALVIAVVTDVLRRLIPDALTYPLIVLGLGVRG</sequence>
<gene>
    <name evidence="2" type="ORF">D7Y13_11115</name>
</gene>
<dbReference type="Proteomes" id="UP000278907">
    <property type="component" value="Unassembled WGS sequence"/>
</dbReference>
<accession>A0ABX9QMJ6</accession>
<comment type="caution">
    <text evidence="2">The sequence shown here is derived from an EMBL/GenBank/DDBJ whole genome shotgun (WGS) entry which is preliminary data.</text>
</comment>
<keyword evidence="1" id="KW-1133">Transmembrane helix</keyword>
<name>A0ABX9QMJ6_9BACT</name>
<evidence type="ECO:0000256" key="1">
    <source>
        <dbReference type="SAM" id="Phobius"/>
    </source>
</evidence>
<protein>
    <submittedName>
        <fullName evidence="2">Prepilin peptidase</fullName>
    </submittedName>
</protein>
<keyword evidence="1" id="KW-0812">Transmembrane</keyword>
<evidence type="ECO:0000313" key="3">
    <source>
        <dbReference type="Proteomes" id="UP000278907"/>
    </source>
</evidence>
<reference evidence="2 3" key="1">
    <citation type="submission" date="2018-09" db="EMBL/GenBank/DDBJ databases">
        <authorList>
            <person name="Livingstone P.G."/>
            <person name="Whitworth D.E."/>
        </authorList>
    </citation>
    <scope>NUCLEOTIDE SEQUENCE [LARGE SCALE GENOMIC DNA]</scope>
    <source>
        <strain evidence="2 3">CA031B</strain>
    </source>
</reference>
<proteinExistence type="predicted"/>
<dbReference type="Gene3D" id="1.20.120.1220">
    <property type="match status" value="1"/>
</dbReference>
<evidence type="ECO:0000313" key="2">
    <source>
        <dbReference type="EMBL" id="RKI11337.1"/>
    </source>
</evidence>
<dbReference type="EMBL" id="RAWI01000063">
    <property type="protein sequence ID" value="RKI11337.1"/>
    <property type="molecule type" value="Genomic_DNA"/>
</dbReference>
<feature type="transmembrane region" description="Helical" evidence="1">
    <location>
        <begin position="6"/>
        <end position="25"/>
    </location>
</feature>
<feature type="non-terminal residue" evidence="2">
    <location>
        <position position="46"/>
    </location>
</feature>
<keyword evidence="3" id="KW-1185">Reference proteome</keyword>